<evidence type="ECO:0000313" key="3">
    <source>
        <dbReference type="EnsemblMetazoa" id="CPIJ019516-PA"/>
    </source>
</evidence>
<sequence length="229" mass="25310">MHQHHSIQKTKSGVRASMSQKVYHEFPLNIYAITFGSATPLLLPQQHRLQPPPPAPPTIFTPFKLTPQLLSAPEFVLMPMFKYLQIIPNPLRPLYQYSLDRKNPRQHTYTCEQNAQILMRLEKDRLRKFGSSGKLTFTSSTNDLTVLPPSHGGGGLQKSATTTTIPTTTPGTNGIGMTSSASQAAPELLAGSCNNESGTSYDYHGGSNYIEACVLVNYERKYGKVSEIK</sequence>
<dbReference type="KEGG" id="cqu:CpipJ_CPIJ019516"/>
<dbReference type="OrthoDB" id="445695at2759"/>
<dbReference type="STRING" id="7176.B0XJG5"/>
<dbReference type="VEuPathDB" id="VectorBase:CQUJHB005788"/>
<name>B0XJG5_CULQU</name>
<feature type="compositionally biased region" description="Low complexity" evidence="1">
    <location>
        <begin position="161"/>
        <end position="171"/>
    </location>
</feature>
<gene>
    <name evidence="3" type="primary">6053757</name>
    <name evidence="2" type="ORF">CpipJ_CPIJ019516</name>
</gene>
<evidence type="ECO:0000313" key="2">
    <source>
        <dbReference type="EMBL" id="EDS30296.1"/>
    </source>
</evidence>
<proteinExistence type="predicted"/>
<dbReference type="EnsemblMetazoa" id="CPIJ019516-RA">
    <property type="protein sequence ID" value="CPIJ019516-PA"/>
    <property type="gene ID" value="CPIJ019516"/>
</dbReference>
<dbReference type="eggNOG" id="KOG0028">
    <property type="taxonomic scope" value="Eukaryota"/>
</dbReference>
<dbReference type="EMBL" id="DS233511">
    <property type="protein sequence ID" value="EDS30296.1"/>
    <property type="molecule type" value="Genomic_DNA"/>
</dbReference>
<dbReference type="Proteomes" id="UP000002320">
    <property type="component" value="Unassembled WGS sequence"/>
</dbReference>
<dbReference type="VEuPathDB" id="VectorBase:CPIJ019516"/>
<evidence type="ECO:0000313" key="4">
    <source>
        <dbReference type="Proteomes" id="UP000002320"/>
    </source>
</evidence>
<protein>
    <submittedName>
        <fullName evidence="2 3">Uncharacterized protein</fullName>
    </submittedName>
</protein>
<accession>B0XJG5</accession>
<keyword evidence="4" id="KW-1185">Reference proteome</keyword>
<dbReference type="InParanoid" id="B0XJG5"/>
<organism>
    <name type="scientific">Culex quinquefasciatus</name>
    <name type="common">Southern house mosquito</name>
    <name type="synonym">Culex pungens</name>
    <dbReference type="NCBI Taxonomy" id="7176"/>
    <lineage>
        <taxon>Eukaryota</taxon>
        <taxon>Metazoa</taxon>
        <taxon>Ecdysozoa</taxon>
        <taxon>Arthropoda</taxon>
        <taxon>Hexapoda</taxon>
        <taxon>Insecta</taxon>
        <taxon>Pterygota</taxon>
        <taxon>Neoptera</taxon>
        <taxon>Endopterygota</taxon>
        <taxon>Diptera</taxon>
        <taxon>Nematocera</taxon>
        <taxon>Culicoidea</taxon>
        <taxon>Culicidae</taxon>
        <taxon>Culicinae</taxon>
        <taxon>Culicini</taxon>
        <taxon>Culex</taxon>
        <taxon>Culex</taxon>
    </lineage>
</organism>
<reference evidence="2" key="1">
    <citation type="submission" date="2007-03" db="EMBL/GenBank/DDBJ databases">
        <title>Annotation of Culex pipiens quinquefasciatus.</title>
        <authorList>
            <consortium name="The Broad Institute Genome Sequencing Platform"/>
            <person name="Atkinson P.W."/>
            <person name="Hemingway J."/>
            <person name="Christensen B.M."/>
            <person name="Higgs S."/>
            <person name="Kodira C."/>
            <person name="Hannick L."/>
            <person name="Megy K."/>
            <person name="O'Leary S."/>
            <person name="Pearson M."/>
            <person name="Haas B.J."/>
            <person name="Mauceli E."/>
            <person name="Wortman J.R."/>
            <person name="Lee N.H."/>
            <person name="Guigo R."/>
            <person name="Stanke M."/>
            <person name="Alvarado L."/>
            <person name="Amedeo P."/>
            <person name="Antoine C.H."/>
            <person name="Arensburger P."/>
            <person name="Bidwell S.L."/>
            <person name="Crawford M."/>
            <person name="Camaro F."/>
            <person name="Devon K."/>
            <person name="Engels R."/>
            <person name="Hammond M."/>
            <person name="Howarth C."/>
            <person name="Koehrsen M."/>
            <person name="Lawson D."/>
            <person name="Montgomery P."/>
            <person name="Nene V."/>
            <person name="Nusbaum C."/>
            <person name="Puiu D."/>
            <person name="Romero-Severson J."/>
            <person name="Severson D.W."/>
            <person name="Shumway M."/>
            <person name="Sisk P."/>
            <person name="Stolte C."/>
            <person name="Zeng Q."/>
            <person name="Eisenstadt E."/>
            <person name="Fraser-Liggett C."/>
            <person name="Strausberg R."/>
            <person name="Galagan J."/>
            <person name="Birren B."/>
            <person name="Collins F.H."/>
        </authorList>
    </citation>
    <scope>NUCLEOTIDE SEQUENCE [LARGE SCALE GENOMIC DNA]</scope>
    <source>
        <strain evidence="2">JHB</strain>
    </source>
</reference>
<dbReference type="HOGENOM" id="CLU_1210828_0_0_1"/>
<reference evidence="3" key="2">
    <citation type="submission" date="2021-02" db="UniProtKB">
        <authorList>
            <consortium name="EnsemblMetazoa"/>
        </authorList>
    </citation>
    <scope>IDENTIFICATION</scope>
    <source>
        <strain evidence="3">JHB</strain>
    </source>
</reference>
<evidence type="ECO:0000256" key="1">
    <source>
        <dbReference type="SAM" id="MobiDB-lite"/>
    </source>
</evidence>
<dbReference type="AlphaFoldDB" id="B0XJG5"/>
<feature type="region of interest" description="Disordered" evidence="1">
    <location>
        <begin position="140"/>
        <end position="171"/>
    </location>
</feature>